<organism evidence="2">
    <name type="scientific">marine metagenome</name>
    <dbReference type="NCBI Taxonomy" id="408172"/>
    <lineage>
        <taxon>unclassified sequences</taxon>
        <taxon>metagenomes</taxon>
        <taxon>ecological metagenomes</taxon>
    </lineage>
</organism>
<reference evidence="2" key="1">
    <citation type="submission" date="2018-05" db="EMBL/GenBank/DDBJ databases">
        <authorList>
            <person name="Lanie J.A."/>
            <person name="Ng W.-L."/>
            <person name="Kazmierczak K.M."/>
            <person name="Andrzejewski T.M."/>
            <person name="Davidsen T.M."/>
            <person name="Wayne K.J."/>
            <person name="Tettelin H."/>
            <person name="Glass J.I."/>
            <person name="Rusch D."/>
            <person name="Podicherti R."/>
            <person name="Tsui H.-C.T."/>
            <person name="Winkler M.E."/>
        </authorList>
    </citation>
    <scope>NUCLEOTIDE SEQUENCE</scope>
</reference>
<dbReference type="Gene3D" id="3.40.800.20">
    <property type="entry name" value="Histone deacetylase domain"/>
    <property type="match status" value="1"/>
</dbReference>
<gene>
    <name evidence="2" type="ORF">METZ01_LOCUS449080</name>
</gene>
<dbReference type="SUPFAM" id="SSF52768">
    <property type="entry name" value="Arginase/deacetylase"/>
    <property type="match status" value="1"/>
</dbReference>
<evidence type="ECO:0000259" key="1">
    <source>
        <dbReference type="Pfam" id="PF00850"/>
    </source>
</evidence>
<feature type="non-terminal residue" evidence="2">
    <location>
        <position position="192"/>
    </location>
</feature>
<dbReference type="EMBL" id="UINC01184826">
    <property type="protein sequence ID" value="SVD96226.1"/>
    <property type="molecule type" value="Genomic_DNA"/>
</dbReference>
<dbReference type="PANTHER" id="PTHR10625:SF10">
    <property type="entry name" value="HISTONE DEACETYLASE HDAC1"/>
    <property type="match status" value="1"/>
</dbReference>
<dbReference type="CDD" id="cd09992">
    <property type="entry name" value="HDAC_classII"/>
    <property type="match status" value="1"/>
</dbReference>
<feature type="domain" description="Histone deacetylase" evidence="1">
    <location>
        <begin position="20"/>
        <end position="192"/>
    </location>
</feature>
<name>A0A382ZKX7_9ZZZZ</name>
<proteinExistence type="predicted"/>
<dbReference type="PANTHER" id="PTHR10625">
    <property type="entry name" value="HISTONE DEACETYLASE HDAC1-RELATED"/>
    <property type="match status" value="1"/>
</dbReference>
<dbReference type="AlphaFoldDB" id="A0A382ZKX7"/>
<dbReference type="InterPro" id="IPR037138">
    <property type="entry name" value="His_deacetylse_dom_sf"/>
</dbReference>
<protein>
    <recommendedName>
        <fullName evidence="1">Histone deacetylase domain-containing protein</fullName>
    </recommendedName>
</protein>
<dbReference type="PRINTS" id="PR01270">
    <property type="entry name" value="HDASUPER"/>
</dbReference>
<dbReference type="InterPro" id="IPR023696">
    <property type="entry name" value="Ureohydrolase_dom_sf"/>
</dbReference>
<accession>A0A382ZKX7</accession>
<dbReference type="GO" id="GO:0004407">
    <property type="term" value="F:histone deacetylase activity"/>
    <property type="evidence" value="ECO:0007669"/>
    <property type="project" value="TreeGrafter"/>
</dbReference>
<dbReference type="GO" id="GO:0040029">
    <property type="term" value="P:epigenetic regulation of gene expression"/>
    <property type="evidence" value="ECO:0007669"/>
    <property type="project" value="TreeGrafter"/>
</dbReference>
<dbReference type="InterPro" id="IPR023801">
    <property type="entry name" value="His_deacetylse_dom"/>
</dbReference>
<sequence>MSLSVFYHPDFLNHDTGKGHPEKPDRLIACVSALESSDFAMNLEWKSPRAATEEELSFIHTKQHIEHIKKICHSGGGYLDNDTPVCSNSFDIALKSAGAWLDGVDEVINKNSAFVLSRPPGHHAEENRAMGFCLFSNAALAATTALGKNGVKRVCIFDWDVHHGNGTQSIVQNNPDIYYISTHQFPLYPGTG</sequence>
<evidence type="ECO:0000313" key="2">
    <source>
        <dbReference type="EMBL" id="SVD96226.1"/>
    </source>
</evidence>
<dbReference type="Pfam" id="PF00850">
    <property type="entry name" value="Hist_deacetyl"/>
    <property type="match status" value="1"/>
</dbReference>
<dbReference type="InterPro" id="IPR000286">
    <property type="entry name" value="HDACs"/>
</dbReference>